<dbReference type="InterPro" id="IPR036388">
    <property type="entry name" value="WH-like_DNA-bd_sf"/>
</dbReference>
<dbReference type="Proteomes" id="UP001430193">
    <property type="component" value="Unassembled WGS sequence"/>
</dbReference>
<dbReference type="Pfam" id="PF00196">
    <property type="entry name" value="GerE"/>
    <property type="match status" value="1"/>
</dbReference>
<protein>
    <submittedName>
        <fullName evidence="2">Helix-turn-helix transcriptional regulator</fullName>
    </submittedName>
</protein>
<feature type="domain" description="HTH luxR-type" evidence="1">
    <location>
        <begin position="221"/>
        <end position="278"/>
    </location>
</feature>
<dbReference type="SUPFAM" id="SSF46894">
    <property type="entry name" value="C-terminal effector domain of the bipartite response regulators"/>
    <property type="match status" value="1"/>
</dbReference>
<dbReference type="EMBL" id="JADIKF010000038">
    <property type="protein sequence ID" value="MBM7129977.1"/>
    <property type="molecule type" value="Genomic_DNA"/>
</dbReference>
<dbReference type="RefSeq" id="WP_204631568.1">
    <property type="nucleotide sequence ID" value="NZ_BSOC01000003.1"/>
</dbReference>
<keyword evidence="3" id="KW-1185">Reference proteome</keyword>
<evidence type="ECO:0000313" key="2">
    <source>
        <dbReference type="EMBL" id="MBM7129977.1"/>
    </source>
</evidence>
<proteinExistence type="predicted"/>
<dbReference type="InterPro" id="IPR016032">
    <property type="entry name" value="Sig_transdc_resp-reg_C-effctor"/>
</dbReference>
<dbReference type="InterPro" id="IPR000792">
    <property type="entry name" value="Tscrpt_reg_LuxR_C"/>
</dbReference>
<gene>
    <name evidence="2" type="ORF">ISS99_10590</name>
</gene>
<sequence>MTMLVHRERGMTMAPHDASRFEQPALDAALREEVHSVWDKLSDFGADQSAAAVNYLITFLCGRVEAWNATWAGGICFAGGREDDPLKGWRVGAMQALHAIEPHTDDGHFKEILRIWDRREIDPSFLLPMQGLGKFRTYSFRRELPQAWFDSAFYERYYASVGTYDAVFVAFPINEDCESHFGFYSRKTFSDVEIAVLAYALRGIKWFHRHLLLGHGLLMVSSPLTPSERKILQLLLTDATEKRIASQAGMTPATTHQYIVGIYRKFGVSSRAGLMSLWLNRCG</sequence>
<name>A0ABS2KFN7_9GAMM</name>
<dbReference type="Gene3D" id="1.10.10.10">
    <property type="entry name" value="Winged helix-like DNA-binding domain superfamily/Winged helix DNA-binding domain"/>
    <property type="match status" value="1"/>
</dbReference>
<accession>A0ABS2KFN7</accession>
<evidence type="ECO:0000313" key="3">
    <source>
        <dbReference type="Proteomes" id="UP001430193"/>
    </source>
</evidence>
<organism evidence="2 3">
    <name type="scientific">Dyella mobilis</name>
    <dbReference type="NCBI Taxonomy" id="1849582"/>
    <lineage>
        <taxon>Bacteria</taxon>
        <taxon>Pseudomonadati</taxon>
        <taxon>Pseudomonadota</taxon>
        <taxon>Gammaproteobacteria</taxon>
        <taxon>Lysobacterales</taxon>
        <taxon>Rhodanobacteraceae</taxon>
        <taxon>Dyella</taxon>
    </lineage>
</organism>
<reference evidence="2" key="1">
    <citation type="submission" date="2020-10" db="EMBL/GenBank/DDBJ databases">
        <title>Phylogeny of dyella-like bacteria.</title>
        <authorList>
            <person name="Fu J."/>
        </authorList>
    </citation>
    <scope>NUCLEOTIDE SEQUENCE</scope>
    <source>
        <strain evidence="2">DHON07</strain>
    </source>
</reference>
<evidence type="ECO:0000259" key="1">
    <source>
        <dbReference type="SMART" id="SM00421"/>
    </source>
</evidence>
<comment type="caution">
    <text evidence="2">The sequence shown here is derived from an EMBL/GenBank/DDBJ whole genome shotgun (WGS) entry which is preliminary data.</text>
</comment>
<dbReference type="SMART" id="SM00421">
    <property type="entry name" value="HTH_LUXR"/>
    <property type="match status" value="1"/>
</dbReference>